<feature type="signal peptide" evidence="10">
    <location>
        <begin position="1"/>
        <end position="21"/>
    </location>
</feature>
<evidence type="ECO:0000256" key="1">
    <source>
        <dbReference type="ARBA" id="ARBA00004571"/>
    </source>
</evidence>
<dbReference type="InterPro" id="IPR036942">
    <property type="entry name" value="Beta-barrel_TonB_sf"/>
</dbReference>
<keyword evidence="13" id="KW-0675">Receptor</keyword>
<evidence type="ECO:0000313" key="13">
    <source>
        <dbReference type="EMBL" id="RCR68553.1"/>
    </source>
</evidence>
<feature type="chain" id="PRO_5016645420" evidence="10">
    <location>
        <begin position="22"/>
        <end position="1001"/>
    </location>
</feature>
<dbReference type="InterPro" id="IPR039426">
    <property type="entry name" value="TonB-dep_rcpt-like"/>
</dbReference>
<comment type="similarity">
    <text evidence="8 9">Belongs to the TonB-dependent receptor family.</text>
</comment>
<dbReference type="AlphaFoldDB" id="A0A368JPM7"/>
<dbReference type="PROSITE" id="PS52016">
    <property type="entry name" value="TONB_DEPENDENT_REC_3"/>
    <property type="match status" value="1"/>
</dbReference>
<dbReference type="InterPro" id="IPR023996">
    <property type="entry name" value="TonB-dep_OMP_SusC/RagA"/>
</dbReference>
<accession>A0A368JPM7</accession>
<evidence type="ECO:0000259" key="11">
    <source>
        <dbReference type="Pfam" id="PF00593"/>
    </source>
</evidence>
<keyword evidence="7 8" id="KW-0998">Cell outer membrane</keyword>
<keyword evidence="6 8" id="KW-0472">Membrane</keyword>
<keyword evidence="2 8" id="KW-0813">Transport</keyword>
<comment type="subcellular location">
    <subcellularLocation>
        <location evidence="1 8">Cell outer membrane</location>
        <topology evidence="1 8">Multi-pass membrane protein</topology>
    </subcellularLocation>
</comment>
<dbReference type="EMBL" id="QOWE01000012">
    <property type="protein sequence ID" value="RCR68553.1"/>
    <property type="molecule type" value="Genomic_DNA"/>
</dbReference>
<reference evidence="13 14" key="1">
    <citation type="submission" date="2018-07" db="EMBL/GenBank/DDBJ databases">
        <title>Genome analysis of Larkinella rosea.</title>
        <authorList>
            <person name="Zhou Z."/>
            <person name="Wang G."/>
        </authorList>
    </citation>
    <scope>NUCLEOTIDE SEQUENCE [LARGE SCALE GENOMIC DNA]</scope>
    <source>
        <strain evidence="14">zzj9</strain>
    </source>
</reference>
<dbReference type="Gene3D" id="2.40.170.20">
    <property type="entry name" value="TonB-dependent receptor, beta-barrel domain"/>
    <property type="match status" value="1"/>
</dbReference>
<dbReference type="RefSeq" id="WP_114406972.1">
    <property type="nucleotide sequence ID" value="NZ_QOWE01000012.1"/>
</dbReference>
<dbReference type="Pfam" id="PF07715">
    <property type="entry name" value="Plug"/>
    <property type="match status" value="1"/>
</dbReference>
<evidence type="ECO:0000256" key="5">
    <source>
        <dbReference type="ARBA" id="ARBA00023077"/>
    </source>
</evidence>
<name>A0A368JPM7_9BACT</name>
<organism evidence="13 14">
    <name type="scientific">Larkinella punicea</name>
    <dbReference type="NCBI Taxonomy" id="2315727"/>
    <lineage>
        <taxon>Bacteria</taxon>
        <taxon>Pseudomonadati</taxon>
        <taxon>Bacteroidota</taxon>
        <taxon>Cytophagia</taxon>
        <taxon>Cytophagales</taxon>
        <taxon>Spirosomataceae</taxon>
        <taxon>Larkinella</taxon>
    </lineage>
</organism>
<evidence type="ECO:0000313" key="14">
    <source>
        <dbReference type="Proteomes" id="UP000253383"/>
    </source>
</evidence>
<evidence type="ECO:0000256" key="7">
    <source>
        <dbReference type="ARBA" id="ARBA00023237"/>
    </source>
</evidence>
<evidence type="ECO:0000256" key="6">
    <source>
        <dbReference type="ARBA" id="ARBA00023136"/>
    </source>
</evidence>
<evidence type="ECO:0000256" key="10">
    <source>
        <dbReference type="SAM" id="SignalP"/>
    </source>
</evidence>
<keyword evidence="10" id="KW-0732">Signal</keyword>
<dbReference type="Gene3D" id="2.170.130.10">
    <property type="entry name" value="TonB-dependent receptor, plug domain"/>
    <property type="match status" value="1"/>
</dbReference>
<dbReference type="InterPro" id="IPR012910">
    <property type="entry name" value="Plug_dom"/>
</dbReference>
<comment type="caution">
    <text evidence="13">The sequence shown here is derived from an EMBL/GenBank/DDBJ whole genome shotgun (WGS) entry which is preliminary data.</text>
</comment>
<dbReference type="Pfam" id="PF00593">
    <property type="entry name" value="TonB_dep_Rec_b-barrel"/>
    <property type="match status" value="1"/>
</dbReference>
<dbReference type="SUPFAM" id="SSF56935">
    <property type="entry name" value="Porins"/>
    <property type="match status" value="1"/>
</dbReference>
<dbReference type="GO" id="GO:0009279">
    <property type="term" value="C:cell outer membrane"/>
    <property type="evidence" value="ECO:0007669"/>
    <property type="project" value="UniProtKB-SubCell"/>
</dbReference>
<dbReference type="InterPro" id="IPR037066">
    <property type="entry name" value="Plug_dom_sf"/>
</dbReference>
<keyword evidence="4 8" id="KW-0812">Transmembrane</keyword>
<evidence type="ECO:0000256" key="8">
    <source>
        <dbReference type="PROSITE-ProRule" id="PRU01360"/>
    </source>
</evidence>
<dbReference type="Gene3D" id="2.60.40.1120">
    <property type="entry name" value="Carboxypeptidase-like, regulatory domain"/>
    <property type="match status" value="1"/>
</dbReference>
<dbReference type="SUPFAM" id="SSF49464">
    <property type="entry name" value="Carboxypeptidase regulatory domain-like"/>
    <property type="match status" value="1"/>
</dbReference>
<dbReference type="InterPro" id="IPR008969">
    <property type="entry name" value="CarboxyPept-like_regulatory"/>
</dbReference>
<dbReference type="InterPro" id="IPR023997">
    <property type="entry name" value="TonB-dep_OMP_SusC/RagA_CS"/>
</dbReference>
<feature type="domain" description="TonB-dependent receptor plug" evidence="12">
    <location>
        <begin position="117"/>
        <end position="235"/>
    </location>
</feature>
<evidence type="ECO:0000256" key="9">
    <source>
        <dbReference type="RuleBase" id="RU003357"/>
    </source>
</evidence>
<evidence type="ECO:0000256" key="2">
    <source>
        <dbReference type="ARBA" id="ARBA00022448"/>
    </source>
</evidence>
<dbReference type="Proteomes" id="UP000253383">
    <property type="component" value="Unassembled WGS sequence"/>
</dbReference>
<dbReference type="NCBIfam" id="TIGR04056">
    <property type="entry name" value="OMP_RagA_SusC"/>
    <property type="match status" value="1"/>
</dbReference>
<gene>
    <name evidence="13" type="ORF">DUE52_15660</name>
</gene>
<feature type="domain" description="TonB-dependent receptor-like beta-barrel" evidence="11">
    <location>
        <begin position="413"/>
        <end position="801"/>
    </location>
</feature>
<dbReference type="Pfam" id="PF13715">
    <property type="entry name" value="CarbopepD_reg_2"/>
    <property type="match status" value="1"/>
</dbReference>
<evidence type="ECO:0000256" key="4">
    <source>
        <dbReference type="ARBA" id="ARBA00022692"/>
    </source>
</evidence>
<keyword evidence="14" id="KW-1185">Reference proteome</keyword>
<evidence type="ECO:0000256" key="3">
    <source>
        <dbReference type="ARBA" id="ARBA00022452"/>
    </source>
</evidence>
<dbReference type="OrthoDB" id="9768177at2"/>
<evidence type="ECO:0000259" key="12">
    <source>
        <dbReference type="Pfam" id="PF07715"/>
    </source>
</evidence>
<dbReference type="InterPro" id="IPR000531">
    <property type="entry name" value="Beta-barrel_TonB"/>
</dbReference>
<sequence length="1001" mass="109442">MRRSLLLSCLLITLVWASAMAQDRQVTGRVTSSEDGSALPGVSIQLKGTQRGTQTDASGNYALSVPTSGGSLVFSFIGTTTQEVEIGNRSTIDVKLVNDTRALSEVVVVGYGTQQRRDLIGSQLTVKGDDIAKLPVQTFETALQGRTPGVQITQGSGKLGSALQIRVRGAASISAGNEPLYVLDGIPITSQDVNTTDTELFSPLADIDPNDIESIEILKDASASAIYGSRASNGVVLITTKRGKAGRTNIQIGYYTGITNATRKREFLNAAEYKELFTESLTNAGIDPNDPSDGFPGYGIDQNSGIDSDWAGAAFRQGAVNQANFGINGGNDKTRFSLSGATNKQVGFIVGNNFRRNNMRLNLDHTVSKKLSVGASIAFSTIINKKVSGDNAFSNPIQLNALPPLQAIYNPSDPTGYNRSTLYYNNLVELDNASNYARTFRTFGNIFGQYQLLPGLTFRSEYGFDILNLQEEIYQGRVTEDGAPTGYGYQAMTRVNNWTTNNTLSYLKNIGTDHTIDILAGMTYQEQNVQDVRAEGRNFPNDKFQELASASQKTDARSTETGFSILSYLARANYKFKDRYLVGFTGRIDGSSRFGADNRYGFFPSASVGWILNDEPFIKNALPILSLLKLRASYGLTGNSEIGNFDSRGLYGTINYADQVGIRPSQVANAALRWEKSTQFDLGLEFGFRNNRINGQIDFYNKITDDLLLNVPQPAINGFSTIARNIGSMRNRGLEFSITSQNLVGAFRWSTNFNISFNRNKVTRLDVSPIRANSRFLSYVTVGQPLGVFYGKKYLGVDPANGDALYQGADGQPTNNYASAPELFVGDPNPDFTGGLNNNFSYKGFDLSVLLQFVSGNDLFNVAGIYQSVNGDYFDNQTKDQMNRWQKPGDVTDVPRAEFGAANGTSISSRWMQDGSFLRVKTASLGYNLPSAFLKKAFIQTARVYVSALNLFTFTKYTGYDPEVNTQYINSTNQTANIALGHDFYTPPQAKTFTFGVNLGF</sequence>
<dbReference type="NCBIfam" id="TIGR04057">
    <property type="entry name" value="SusC_RagA_signa"/>
    <property type="match status" value="1"/>
</dbReference>
<keyword evidence="3 8" id="KW-1134">Transmembrane beta strand</keyword>
<proteinExistence type="inferred from homology"/>
<protein>
    <submittedName>
        <fullName evidence="13">TonB-dependent receptor</fullName>
    </submittedName>
</protein>
<keyword evidence="5 9" id="KW-0798">TonB box</keyword>